<feature type="compositionally biased region" description="Polar residues" evidence="1">
    <location>
        <begin position="27"/>
        <end position="42"/>
    </location>
</feature>
<dbReference type="InterPro" id="IPR033579">
    <property type="entry name" value="TMEM128"/>
</dbReference>
<dbReference type="GeneID" id="14868851"/>
<evidence type="ECO:0000256" key="2">
    <source>
        <dbReference type="SAM" id="Phobius"/>
    </source>
</evidence>
<dbReference type="OrthoDB" id="58903at2759"/>
<evidence type="ECO:0000313" key="3">
    <source>
        <dbReference type="EMBL" id="EGG17030.1"/>
    </source>
</evidence>
<feature type="transmembrane region" description="Helical" evidence="2">
    <location>
        <begin position="128"/>
        <end position="147"/>
    </location>
</feature>
<feature type="compositionally biased region" description="Acidic residues" evidence="1">
    <location>
        <begin position="16"/>
        <end position="26"/>
    </location>
</feature>
<feature type="region of interest" description="Disordered" evidence="1">
    <location>
        <begin position="1"/>
        <end position="47"/>
    </location>
</feature>
<organism evidence="3 4">
    <name type="scientific">Cavenderia fasciculata</name>
    <name type="common">Slime mold</name>
    <name type="synonym">Dictyostelium fasciculatum</name>
    <dbReference type="NCBI Taxonomy" id="261658"/>
    <lineage>
        <taxon>Eukaryota</taxon>
        <taxon>Amoebozoa</taxon>
        <taxon>Evosea</taxon>
        <taxon>Eumycetozoa</taxon>
        <taxon>Dictyostelia</taxon>
        <taxon>Acytosteliales</taxon>
        <taxon>Cavenderiaceae</taxon>
        <taxon>Cavenderia</taxon>
    </lineage>
</organism>
<feature type="transmembrane region" description="Helical" evidence="2">
    <location>
        <begin position="168"/>
        <end position="185"/>
    </location>
</feature>
<proteinExistence type="predicted"/>
<dbReference type="PANTHER" id="PTHR31134">
    <property type="entry name" value="TRANSMEMBRANE PROTEIN 128"/>
    <property type="match status" value="1"/>
</dbReference>
<dbReference type="AlphaFoldDB" id="F4Q4M1"/>
<evidence type="ECO:0000256" key="1">
    <source>
        <dbReference type="SAM" id="MobiDB-lite"/>
    </source>
</evidence>
<dbReference type="RefSeq" id="XP_004355514.1">
    <property type="nucleotide sequence ID" value="XM_004355461.1"/>
</dbReference>
<dbReference type="OMA" id="PYATICL"/>
<dbReference type="Pfam" id="PF20479">
    <property type="entry name" value="TMEM128"/>
    <property type="match status" value="1"/>
</dbReference>
<dbReference type="EMBL" id="GL883021">
    <property type="protein sequence ID" value="EGG17030.1"/>
    <property type="molecule type" value="Genomic_DNA"/>
</dbReference>
<accession>F4Q4M1</accession>
<gene>
    <name evidence="3" type="primary">tmem128</name>
    <name evidence="3" type="ORF">DFA_08011</name>
</gene>
<protein>
    <submittedName>
        <fullName evidence="3">Transmembrane protein</fullName>
    </submittedName>
</protein>
<dbReference type="PANTHER" id="PTHR31134:SF1">
    <property type="entry name" value="TRANSMEMBRANE PROTEIN 128"/>
    <property type="match status" value="1"/>
</dbReference>
<feature type="transmembrane region" description="Helical" evidence="2">
    <location>
        <begin position="99"/>
        <end position="122"/>
    </location>
</feature>
<keyword evidence="2" id="KW-0472">Membrane</keyword>
<name>F4Q4M1_CACFS</name>
<keyword evidence="2" id="KW-1133">Transmembrane helix</keyword>
<dbReference type="KEGG" id="dfa:DFA_08011"/>
<keyword evidence="2 3" id="KW-0812">Transmembrane</keyword>
<sequence length="210" mass="24391">MSRFKKRNNNDREILDVDGEEQEEDTTSTFDSVNEQDTSTAADATPPVTMKRRVKNENTERLDALVQQFMNEHNTSKKKVEDIEQSHPWVVYLKKKLEMLFWIGSSLYLGHYIDFINVILYSSEINRVYFYISIAALLSFFSIYIYITYISKKGGGKPENWDKSHPKAVPYATICLVIFTFGFIIGCWNKWGFFTPGILFVFLIGLSYLV</sequence>
<dbReference type="Proteomes" id="UP000007797">
    <property type="component" value="Unassembled WGS sequence"/>
</dbReference>
<reference evidence="4" key="1">
    <citation type="journal article" date="2011" name="Genome Res.">
        <title>Phylogeny-wide analysis of social amoeba genomes highlights ancient origins for complex intercellular communication.</title>
        <authorList>
            <person name="Heidel A.J."/>
            <person name="Lawal H.M."/>
            <person name="Felder M."/>
            <person name="Schilde C."/>
            <person name="Helps N.R."/>
            <person name="Tunggal B."/>
            <person name="Rivero F."/>
            <person name="John U."/>
            <person name="Schleicher M."/>
            <person name="Eichinger L."/>
            <person name="Platzer M."/>
            <person name="Noegel A.A."/>
            <person name="Schaap P."/>
            <person name="Gloeckner G."/>
        </authorList>
    </citation>
    <scope>NUCLEOTIDE SEQUENCE [LARGE SCALE GENOMIC DNA]</scope>
    <source>
        <strain evidence="4">SH3</strain>
    </source>
</reference>
<evidence type="ECO:0000313" key="4">
    <source>
        <dbReference type="Proteomes" id="UP000007797"/>
    </source>
</evidence>
<keyword evidence="4" id="KW-1185">Reference proteome</keyword>
<feature type="transmembrane region" description="Helical" evidence="2">
    <location>
        <begin position="191"/>
        <end position="209"/>
    </location>
</feature>